<evidence type="ECO:0000256" key="12">
    <source>
        <dbReference type="ARBA" id="ARBA00029736"/>
    </source>
</evidence>
<dbReference type="InterPro" id="IPR029026">
    <property type="entry name" value="tRNA_m1G_MTases_N"/>
</dbReference>
<evidence type="ECO:0000256" key="3">
    <source>
        <dbReference type="ARBA" id="ARBA00007630"/>
    </source>
</evidence>
<dbReference type="CDD" id="cd18080">
    <property type="entry name" value="TrmD-like"/>
    <property type="match status" value="1"/>
</dbReference>
<feature type="binding site" evidence="15">
    <location>
        <position position="112"/>
    </location>
    <ligand>
        <name>S-adenosyl-L-methionine</name>
        <dbReference type="ChEBI" id="CHEBI:59789"/>
    </ligand>
</feature>
<keyword evidence="10 15" id="KW-0949">S-adenosyl-L-methionine</keyword>
<keyword evidence="8 15" id="KW-0489">Methyltransferase</keyword>
<dbReference type="PANTHER" id="PTHR46417:SF1">
    <property type="entry name" value="TRNA (GUANINE-N(1)-)-METHYLTRANSFERASE"/>
    <property type="match status" value="1"/>
</dbReference>
<proteinExistence type="inferred from homology"/>
<organism evidence="18 19">
    <name type="scientific">Flavobacterium suaedae</name>
    <dbReference type="NCBI Taxonomy" id="1767027"/>
    <lineage>
        <taxon>Bacteria</taxon>
        <taxon>Pseudomonadati</taxon>
        <taxon>Bacteroidota</taxon>
        <taxon>Flavobacteriia</taxon>
        <taxon>Flavobacteriales</taxon>
        <taxon>Flavobacteriaceae</taxon>
        <taxon>Flavobacterium</taxon>
    </lineage>
</organism>
<comment type="function">
    <text evidence="1 15 16">Specifically methylates guanosine-37 in various tRNAs.</text>
</comment>
<protein>
    <recommendedName>
        <fullName evidence="6 15">tRNA (guanine-N(1)-)-methyltransferase</fullName>
        <ecNumber evidence="5 15">2.1.1.228</ecNumber>
    </recommendedName>
    <alternativeName>
        <fullName evidence="12 15">M1G-methyltransferase</fullName>
    </alternativeName>
    <alternativeName>
        <fullName evidence="13 15">tRNA [GM37] methyltransferase</fullName>
    </alternativeName>
</protein>
<dbReference type="NCBIfam" id="TIGR00088">
    <property type="entry name" value="trmD"/>
    <property type="match status" value="1"/>
</dbReference>
<comment type="catalytic activity">
    <reaction evidence="14 15 16">
        <text>guanosine(37) in tRNA + S-adenosyl-L-methionine = N(1)-methylguanosine(37) in tRNA + S-adenosyl-L-homocysteine + H(+)</text>
        <dbReference type="Rhea" id="RHEA:36899"/>
        <dbReference type="Rhea" id="RHEA-COMP:10145"/>
        <dbReference type="Rhea" id="RHEA-COMP:10147"/>
        <dbReference type="ChEBI" id="CHEBI:15378"/>
        <dbReference type="ChEBI" id="CHEBI:57856"/>
        <dbReference type="ChEBI" id="CHEBI:59789"/>
        <dbReference type="ChEBI" id="CHEBI:73542"/>
        <dbReference type="ChEBI" id="CHEBI:74269"/>
        <dbReference type="EC" id="2.1.1.228"/>
    </reaction>
</comment>
<dbReference type="Proteomes" id="UP000615760">
    <property type="component" value="Unassembled WGS sequence"/>
</dbReference>
<comment type="subunit">
    <text evidence="4 15 16">Homodimer.</text>
</comment>
<evidence type="ECO:0000256" key="14">
    <source>
        <dbReference type="ARBA" id="ARBA00047783"/>
    </source>
</evidence>
<evidence type="ECO:0000256" key="9">
    <source>
        <dbReference type="ARBA" id="ARBA00022679"/>
    </source>
</evidence>
<evidence type="ECO:0000259" key="17">
    <source>
        <dbReference type="Pfam" id="PF01746"/>
    </source>
</evidence>
<evidence type="ECO:0000256" key="8">
    <source>
        <dbReference type="ARBA" id="ARBA00022603"/>
    </source>
</evidence>
<evidence type="ECO:0000256" key="15">
    <source>
        <dbReference type="HAMAP-Rule" id="MF_00605"/>
    </source>
</evidence>
<dbReference type="InterPro" id="IPR002649">
    <property type="entry name" value="tRNA_m1G_MeTrfase_TrmD"/>
</dbReference>
<comment type="caution">
    <text evidence="18">The sequence shown here is derived from an EMBL/GenBank/DDBJ whole genome shotgun (WGS) entry which is preliminary data.</text>
</comment>
<evidence type="ECO:0000256" key="6">
    <source>
        <dbReference type="ARBA" id="ARBA00014679"/>
    </source>
</evidence>
<dbReference type="EC" id="2.1.1.228" evidence="5 15"/>
<keyword evidence="11 15" id="KW-0819">tRNA processing</keyword>
<reference evidence="19" key="1">
    <citation type="journal article" date="2019" name="Int. J. Syst. Evol. Microbiol.">
        <title>The Global Catalogue of Microorganisms (GCM) 10K type strain sequencing project: providing services to taxonomists for standard genome sequencing and annotation.</title>
        <authorList>
            <consortium name="The Broad Institute Genomics Platform"/>
            <consortium name="The Broad Institute Genome Sequencing Center for Infectious Disease"/>
            <person name="Wu L."/>
            <person name="Ma J."/>
        </authorList>
    </citation>
    <scope>NUCLEOTIDE SEQUENCE [LARGE SCALE GENOMIC DNA]</scope>
    <source>
        <strain evidence="19">CGMCC 1.15461</strain>
    </source>
</reference>
<evidence type="ECO:0000256" key="13">
    <source>
        <dbReference type="ARBA" id="ARBA00033392"/>
    </source>
</evidence>
<comment type="subcellular location">
    <subcellularLocation>
        <location evidence="2 15 16">Cytoplasm</location>
    </subcellularLocation>
</comment>
<evidence type="ECO:0000256" key="7">
    <source>
        <dbReference type="ARBA" id="ARBA00022490"/>
    </source>
</evidence>
<dbReference type="HAMAP" id="MF_00605">
    <property type="entry name" value="TrmD"/>
    <property type="match status" value="1"/>
</dbReference>
<dbReference type="EMBL" id="BMJE01000001">
    <property type="protein sequence ID" value="GGB67838.1"/>
    <property type="molecule type" value="Genomic_DNA"/>
</dbReference>
<evidence type="ECO:0000256" key="5">
    <source>
        <dbReference type="ARBA" id="ARBA00012807"/>
    </source>
</evidence>
<dbReference type="PIRSF" id="PIRSF000386">
    <property type="entry name" value="tRNA_mtase"/>
    <property type="match status" value="1"/>
</dbReference>
<evidence type="ECO:0000256" key="10">
    <source>
        <dbReference type="ARBA" id="ARBA00022691"/>
    </source>
</evidence>
<evidence type="ECO:0000256" key="11">
    <source>
        <dbReference type="ARBA" id="ARBA00022694"/>
    </source>
</evidence>
<dbReference type="InterPro" id="IPR029028">
    <property type="entry name" value="Alpha/beta_knot_MTases"/>
</dbReference>
<gene>
    <name evidence="15 18" type="primary">trmD</name>
    <name evidence="18" type="ORF">GCM10007424_04780</name>
</gene>
<accession>A0ABQ1JJV8</accession>
<dbReference type="RefSeq" id="WP_188619627.1">
    <property type="nucleotide sequence ID" value="NZ_BMJE01000001.1"/>
</dbReference>
<evidence type="ECO:0000256" key="2">
    <source>
        <dbReference type="ARBA" id="ARBA00004496"/>
    </source>
</evidence>
<dbReference type="InterPro" id="IPR016009">
    <property type="entry name" value="tRNA_MeTrfase_TRMD/TRM10"/>
</dbReference>
<feature type="domain" description="tRNA methyltransferase TRMD/TRM10-type" evidence="17">
    <location>
        <begin position="1"/>
        <end position="224"/>
    </location>
</feature>
<dbReference type="Gene3D" id="3.40.1280.10">
    <property type="match status" value="1"/>
</dbReference>
<dbReference type="PANTHER" id="PTHR46417">
    <property type="entry name" value="TRNA (GUANINE-N(1)-)-METHYLTRANSFERASE"/>
    <property type="match status" value="1"/>
</dbReference>
<name>A0ABQ1JJV8_9FLAO</name>
<evidence type="ECO:0000256" key="4">
    <source>
        <dbReference type="ARBA" id="ARBA00011738"/>
    </source>
</evidence>
<dbReference type="SUPFAM" id="SSF75217">
    <property type="entry name" value="alpha/beta knot"/>
    <property type="match status" value="1"/>
</dbReference>
<keyword evidence="7 15" id="KW-0963">Cytoplasm</keyword>
<evidence type="ECO:0000256" key="1">
    <source>
        <dbReference type="ARBA" id="ARBA00002634"/>
    </source>
</evidence>
<keyword evidence="9 15" id="KW-0808">Transferase</keyword>
<dbReference type="Gene3D" id="1.10.1270.20">
    <property type="entry name" value="tRNA(m1g37)methyltransferase, domain 2"/>
    <property type="match status" value="1"/>
</dbReference>
<keyword evidence="19" id="KW-1185">Reference proteome</keyword>
<evidence type="ECO:0000313" key="19">
    <source>
        <dbReference type="Proteomes" id="UP000615760"/>
    </source>
</evidence>
<feature type="binding site" evidence="15">
    <location>
        <begin position="132"/>
        <end position="137"/>
    </location>
    <ligand>
        <name>S-adenosyl-L-methionine</name>
        <dbReference type="ChEBI" id="CHEBI:59789"/>
    </ligand>
</feature>
<dbReference type="Pfam" id="PF01746">
    <property type="entry name" value="tRNA_m1G_MT"/>
    <property type="match status" value="1"/>
</dbReference>
<evidence type="ECO:0000256" key="16">
    <source>
        <dbReference type="RuleBase" id="RU003464"/>
    </source>
</evidence>
<comment type="similarity">
    <text evidence="3 15 16">Belongs to the RNA methyltransferase TrmD family.</text>
</comment>
<dbReference type="InterPro" id="IPR023148">
    <property type="entry name" value="tRNA_m1G_MeTrfase_C_sf"/>
</dbReference>
<dbReference type="NCBIfam" id="NF000648">
    <property type="entry name" value="PRK00026.1"/>
    <property type="match status" value="1"/>
</dbReference>
<evidence type="ECO:0000313" key="18">
    <source>
        <dbReference type="EMBL" id="GGB67838.1"/>
    </source>
</evidence>
<sequence>MRIDIITVLPELLRSPFEASILKRAIDKGLVEVHLHNLRDYSTNKHKNVDDYQFGGGAGMVMMVEPIDACISKLKSERNYDEVIYMTPDGETLNQGISNQMSMLENIIILCGHYKGVDQRVRDHFITREISIGDYVLSGGELAAAVLSDSIIRLIPGVLSNETSALTDSFQDNLLSPPIYTRPSDYKGWQVPEVLLSGNFAKIDKWREDKAIEHTKNRRPDLLE</sequence>